<feature type="domain" description="ABC transporter" evidence="9">
    <location>
        <begin position="9"/>
        <end position="244"/>
    </location>
</feature>
<keyword evidence="3" id="KW-0813">Transport</keyword>
<comment type="similarity">
    <text evidence="2">Belongs to the ABC transporter superfamily.</text>
</comment>
<dbReference type="eggNOG" id="COG1126">
    <property type="taxonomic scope" value="Bacteria"/>
</dbReference>
<sequence>MIDSTYPILYVKNITKSFNNKLILNNISVNINKGDIKVLIGPSGAGKSTFLQCLNCLILPDSGGIYLYGDKIDLSNHYSLSELRKKVGMIFQDFNLFDHLTTEENISIALRKVANYSYKAARERALEELAQVGLIDKANLYPAQLSGGQKQRLAIARALAMEPNVMLLDEPTSALDPKLTCEVLTVIQKLANNGMTMVITTHQMDFACAIATDILFMEHGEIVEQGSPCQLLSPEAQTRTNGFFKSFISPLQSNSLSIEKPSISMLLSGDLSHDLTNSGTESISFPEKNEN</sequence>
<dbReference type="OrthoDB" id="9809450at2"/>
<evidence type="ECO:0000256" key="5">
    <source>
        <dbReference type="ARBA" id="ARBA00022741"/>
    </source>
</evidence>
<keyword evidence="5" id="KW-0547">Nucleotide-binding</keyword>
<evidence type="ECO:0000256" key="8">
    <source>
        <dbReference type="ARBA" id="ARBA00023136"/>
    </source>
</evidence>
<dbReference type="Pfam" id="PF00005">
    <property type="entry name" value="ABC_tran"/>
    <property type="match status" value="1"/>
</dbReference>
<dbReference type="PROSITE" id="PS00211">
    <property type="entry name" value="ABC_TRANSPORTER_1"/>
    <property type="match status" value="1"/>
</dbReference>
<keyword evidence="7" id="KW-0029">Amino-acid transport</keyword>
<dbReference type="PANTHER" id="PTHR43166:SF9">
    <property type="entry name" value="GLUTAMATE_ASPARTATE IMPORT ATP-BINDING PROTEIN GLTL"/>
    <property type="match status" value="1"/>
</dbReference>
<dbReference type="GO" id="GO:0005524">
    <property type="term" value="F:ATP binding"/>
    <property type="evidence" value="ECO:0007669"/>
    <property type="project" value="UniProtKB-KW"/>
</dbReference>
<dbReference type="GO" id="GO:0015424">
    <property type="term" value="F:ABC-type amino acid transporter activity"/>
    <property type="evidence" value="ECO:0007669"/>
    <property type="project" value="InterPro"/>
</dbReference>
<dbReference type="InterPro" id="IPR050086">
    <property type="entry name" value="MetN_ABC_transporter-like"/>
</dbReference>
<proteinExistence type="inferred from homology"/>
<evidence type="ECO:0000256" key="4">
    <source>
        <dbReference type="ARBA" id="ARBA00022475"/>
    </source>
</evidence>
<dbReference type="HOGENOM" id="CLU_000604_1_22_7"/>
<evidence type="ECO:0000313" key="11">
    <source>
        <dbReference type="Proteomes" id="UP000002430"/>
    </source>
</evidence>
<evidence type="ECO:0000256" key="3">
    <source>
        <dbReference type="ARBA" id="ARBA00022448"/>
    </source>
</evidence>
<name>Q1MQF5_LAWIP</name>
<comment type="subcellular location">
    <subcellularLocation>
        <location evidence="1">Cell membrane</location>
        <topology evidence="1">Peripheral membrane protein</topology>
    </subcellularLocation>
</comment>
<dbReference type="GO" id="GO:0016887">
    <property type="term" value="F:ATP hydrolysis activity"/>
    <property type="evidence" value="ECO:0007669"/>
    <property type="project" value="InterPro"/>
</dbReference>
<keyword evidence="8" id="KW-0472">Membrane</keyword>
<reference evidence="10 11" key="1">
    <citation type="submission" date="2005-11" db="EMBL/GenBank/DDBJ databases">
        <title>The complete genome sequence of Lawsonia intracellularis: the causative agent of proliferative enteropathy.</title>
        <authorList>
            <person name="Kaur K."/>
            <person name="Zhang Q."/>
            <person name="Beckler D."/>
            <person name="Munir S."/>
            <person name="Li L."/>
            <person name="Kinsley K."/>
            <person name="Herron L."/>
            <person name="Peterson A."/>
            <person name="May B."/>
            <person name="Singh S."/>
            <person name="Gebhart C."/>
            <person name="Kapur V."/>
        </authorList>
    </citation>
    <scope>NUCLEOTIDE SEQUENCE [LARGE SCALE GENOMIC DNA]</scope>
    <source>
        <strain evidence="10 11">PHE/MN1-00</strain>
    </source>
</reference>
<dbReference type="PANTHER" id="PTHR43166">
    <property type="entry name" value="AMINO ACID IMPORT ATP-BINDING PROTEIN"/>
    <property type="match status" value="1"/>
</dbReference>
<dbReference type="InterPro" id="IPR027417">
    <property type="entry name" value="P-loop_NTPase"/>
</dbReference>
<dbReference type="RefSeq" id="WP_011526801.1">
    <property type="nucleotide sequence ID" value="NC_008011.1"/>
</dbReference>
<dbReference type="EMBL" id="AM180252">
    <property type="protein sequence ID" value="CAJ54772.1"/>
    <property type="molecule type" value="Genomic_DNA"/>
</dbReference>
<dbReference type="PIRSF" id="PIRSF039085">
    <property type="entry name" value="ABC_ATPase_HisP"/>
    <property type="match status" value="1"/>
</dbReference>
<accession>Q1MQF5</accession>
<dbReference type="GO" id="GO:0005886">
    <property type="term" value="C:plasma membrane"/>
    <property type="evidence" value="ECO:0007669"/>
    <property type="project" value="UniProtKB-SubCell"/>
</dbReference>
<dbReference type="InterPro" id="IPR003593">
    <property type="entry name" value="AAA+_ATPase"/>
</dbReference>
<evidence type="ECO:0000256" key="2">
    <source>
        <dbReference type="ARBA" id="ARBA00005417"/>
    </source>
</evidence>
<dbReference type="SUPFAM" id="SSF52540">
    <property type="entry name" value="P-loop containing nucleoside triphosphate hydrolases"/>
    <property type="match status" value="1"/>
</dbReference>
<evidence type="ECO:0000256" key="7">
    <source>
        <dbReference type="ARBA" id="ARBA00022970"/>
    </source>
</evidence>
<keyword evidence="6" id="KW-0067">ATP-binding</keyword>
<keyword evidence="4" id="KW-1003">Cell membrane</keyword>
<dbReference type="STRING" id="363253.LI0718"/>
<dbReference type="SMART" id="SM00382">
    <property type="entry name" value="AAA"/>
    <property type="match status" value="1"/>
</dbReference>
<evidence type="ECO:0000256" key="6">
    <source>
        <dbReference type="ARBA" id="ARBA00022840"/>
    </source>
</evidence>
<dbReference type="InterPro" id="IPR003439">
    <property type="entry name" value="ABC_transporter-like_ATP-bd"/>
</dbReference>
<evidence type="ECO:0000256" key="1">
    <source>
        <dbReference type="ARBA" id="ARBA00004202"/>
    </source>
</evidence>
<gene>
    <name evidence="10" type="primary">glnQ</name>
    <name evidence="10" type="ordered locus">LI0718</name>
</gene>
<dbReference type="KEGG" id="lip:LI0718"/>
<organism evidence="10 11">
    <name type="scientific">Lawsonia intracellularis (strain PHE/MN1-00)</name>
    <dbReference type="NCBI Taxonomy" id="363253"/>
    <lineage>
        <taxon>Bacteria</taxon>
        <taxon>Pseudomonadati</taxon>
        <taxon>Thermodesulfobacteriota</taxon>
        <taxon>Desulfovibrionia</taxon>
        <taxon>Desulfovibrionales</taxon>
        <taxon>Desulfovibrionaceae</taxon>
        <taxon>Lawsonia</taxon>
    </lineage>
</organism>
<keyword evidence="11" id="KW-1185">Reference proteome</keyword>
<dbReference type="AlphaFoldDB" id="Q1MQF5"/>
<dbReference type="PROSITE" id="PS50893">
    <property type="entry name" value="ABC_TRANSPORTER_2"/>
    <property type="match status" value="1"/>
</dbReference>
<dbReference type="Gene3D" id="3.40.50.300">
    <property type="entry name" value="P-loop containing nucleotide triphosphate hydrolases"/>
    <property type="match status" value="1"/>
</dbReference>
<evidence type="ECO:0000259" key="9">
    <source>
        <dbReference type="PROSITE" id="PS50893"/>
    </source>
</evidence>
<dbReference type="InterPro" id="IPR030679">
    <property type="entry name" value="ABC_ATPase_HisP-typ"/>
</dbReference>
<protein>
    <submittedName>
        <fullName evidence="10">ABC-type polar amino acid transport system, ATPase component</fullName>
    </submittedName>
</protein>
<evidence type="ECO:0000313" key="10">
    <source>
        <dbReference type="EMBL" id="CAJ54772.1"/>
    </source>
</evidence>
<dbReference type="Proteomes" id="UP000002430">
    <property type="component" value="Chromosome"/>
</dbReference>
<dbReference type="InterPro" id="IPR017871">
    <property type="entry name" value="ABC_transporter-like_CS"/>
</dbReference>